<dbReference type="Proteomes" id="UP000317909">
    <property type="component" value="Chromosome"/>
</dbReference>
<dbReference type="AlphaFoldDB" id="A0A517U2N9"/>
<evidence type="ECO:0000313" key="1">
    <source>
        <dbReference type="EMBL" id="QDT74892.1"/>
    </source>
</evidence>
<accession>A0A517U2N9</accession>
<name>A0A517U2N9_9BACT</name>
<protein>
    <submittedName>
        <fullName evidence="1">Uncharacterized protein</fullName>
    </submittedName>
</protein>
<dbReference type="KEGG" id="llh:I41_40960"/>
<reference evidence="1 2" key="1">
    <citation type="submission" date="2019-02" db="EMBL/GenBank/DDBJ databases">
        <title>Deep-cultivation of Planctomycetes and their phenomic and genomic characterization uncovers novel biology.</title>
        <authorList>
            <person name="Wiegand S."/>
            <person name="Jogler M."/>
            <person name="Boedeker C."/>
            <person name="Pinto D."/>
            <person name="Vollmers J."/>
            <person name="Rivas-Marin E."/>
            <person name="Kohn T."/>
            <person name="Peeters S.H."/>
            <person name="Heuer A."/>
            <person name="Rast P."/>
            <person name="Oberbeckmann S."/>
            <person name="Bunk B."/>
            <person name="Jeske O."/>
            <person name="Meyerdierks A."/>
            <person name="Storesund J.E."/>
            <person name="Kallscheuer N."/>
            <person name="Luecker S."/>
            <person name="Lage O.M."/>
            <person name="Pohl T."/>
            <person name="Merkel B.J."/>
            <person name="Hornburger P."/>
            <person name="Mueller R.-W."/>
            <person name="Bruemmer F."/>
            <person name="Labrenz M."/>
            <person name="Spormann A.M."/>
            <person name="Op den Camp H."/>
            <person name="Overmann J."/>
            <person name="Amann R."/>
            <person name="Jetten M.S.M."/>
            <person name="Mascher T."/>
            <person name="Medema M.H."/>
            <person name="Devos D.P."/>
            <person name="Kaster A.-K."/>
            <person name="Ovreas L."/>
            <person name="Rohde M."/>
            <person name="Galperin M.Y."/>
            <person name="Jogler C."/>
        </authorList>
    </citation>
    <scope>NUCLEOTIDE SEQUENCE [LARGE SCALE GENOMIC DNA]</scope>
    <source>
        <strain evidence="1 2">I41</strain>
    </source>
</reference>
<dbReference type="EMBL" id="CP036339">
    <property type="protein sequence ID" value="QDT74892.1"/>
    <property type="molecule type" value="Genomic_DNA"/>
</dbReference>
<keyword evidence="2" id="KW-1185">Reference proteome</keyword>
<gene>
    <name evidence="1" type="ORF">I41_40960</name>
</gene>
<evidence type="ECO:0000313" key="2">
    <source>
        <dbReference type="Proteomes" id="UP000317909"/>
    </source>
</evidence>
<dbReference type="OrthoDB" id="278943at2"/>
<proteinExistence type="predicted"/>
<dbReference type="RefSeq" id="WP_145434606.1">
    <property type="nucleotide sequence ID" value="NZ_CP036339.1"/>
</dbReference>
<organism evidence="1 2">
    <name type="scientific">Lacipirellula limnantheis</name>
    <dbReference type="NCBI Taxonomy" id="2528024"/>
    <lineage>
        <taxon>Bacteria</taxon>
        <taxon>Pseudomonadati</taxon>
        <taxon>Planctomycetota</taxon>
        <taxon>Planctomycetia</taxon>
        <taxon>Pirellulales</taxon>
        <taxon>Lacipirellulaceae</taxon>
        <taxon>Lacipirellula</taxon>
    </lineage>
</organism>
<sequence>MTTVRSTLRSGFGRLHVEGKLRWAVLLALTLVAPAAGQEPVRHWRHAGAMPPGAIGRQRLMRGEPLSGYCQAVEIRAPQGARIAPAAGAGFAEGQPDSLLVGLYIGPVYRFRVTEIPEHPGLELFPTVELVDRMYPPEGESLRFPVPVDLTLDELLLASEGKFVTRVIYVEDPNLAIPIAQKTPSETRWFDVAPGDDPLVTADGLGRPIAILRIGGRIPETDQNDVNFVYGAAPAIVYARVNRGAHPGVLLTPHEETIVPAP</sequence>